<dbReference type="PANTHER" id="PTHR30288:SF0">
    <property type="entry name" value="FLAGELLAR HOOK-ASSOCIATED PROTEIN 2"/>
    <property type="match status" value="1"/>
</dbReference>
<comment type="subunit">
    <text evidence="3">Homopentamer.</text>
</comment>
<feature type="domain" description="Flagellar hook-associated protein 2 N-terminal" evidence="8">
    <location>
        <begin position="17"/>
        <end position="115"/>
    </location>
</feature>
<proteinExistence type="inferred from homology"/>
<dbReference type="RefSeq" id="WP_146441929.1">
    <property type="nucleotide sequence ID" value="NZ_SJPR01000001.1"/>
</dbReference>
<dbReference type="AlphaFoldDB" id="A0A5C6AJD6"/>
<sequence>MSRISSTGITTSSGLITGIPIEETVNQLLSIAARPRATLQNRTDSLKAEQTAVDQLSSLVLGLRFSLSGLDRNQTFASRSVKSADPAAVTVAVQTGATPAAGSYQLTPLRAATSHQVVSGSIGDLSDALGSGDLELRFGGRVNKGVSLTDINGGAGFAAGKIKITDRAGDTATIDLRAATTIDEVLNEINSSDEIDVTASIDGDQIVLTDNTGEAGVFRVREVGGGTTAESLGLAGLTGSTDTLTGGDIFGITGSTKLASLNDGLGVAVNELKDIDDLFLTLADGTTAGFDLSDARTVGDVLTLINDNEDLDGRVTVSIDPDGNRLRITDNTTGSETFTVEGSAADDLGLDKASTGGVVTGDRLIAGLGGVLLASLNGGQGIEAGSIELTNRDGATATVDLSAAETLDDVIGAINAAGIDITARVNNAGTGLLLTDASGGAGSLIVAESSGGSTAASLGLLAEEGSNTFDSGALNRRTVGLQTKLSTFRGGEGIARGQIRLTDSAGKGSTIDLRFSGVDNPTLGDVIAKINASAVEVTASLNEAGDGLLLTDTAGGEGKLSVTEVAGGATAAQLRILGESSVTNGDNQQTIDGTSRFSVNLSEITEAAGETPLTALNGGSGVDHGLVTITNSQGAGKTVDLRSAVTVQDVIDKINDADAGVTAALNSAGTGIELTDTAGGTGKLKVVDLTGSAAEDLKIAGESSKTNGTGQQTISGAGLIGSGEPLELLAKRINDFDAGFEASVVFDGAGYRLAISSSSTGAANEIVVSAGSTSLSFTETSRAADAVAVFGQGALGGVSVTSSNGKFNDVIDGVNITVNQANGDPVKIDVAQNDDPLRTSINGFVAAYNSVRTNLDTVTDYDADTLTTGILFGRNEAVRVDSDLSRLASGRFTTGSRYTSLESIGISLDAEGKLAVNSTKLNAALAEDHGAVERLFRDEDTGVVARFTDATDRLAGDESSLLSARSISLTNTIDSNETRIEFFTASLEQQRDRLLLSFYKLEETVSLLQSNLDTVSSIQPITIANSSN</sequence>
<evidence type="ECO:0000313" key="10">
    <source>
        <dbReference type="EMBL" id="TWT99358.1"/>
    </source>
</evidence>
<comment type="subcellular location">
    <subcellularLocation>
        <location evidence="1">Bacterial flagellum</location>
    </subcellularLocation>
</comment>
<name>A0A5C6AJD6_9BACT</name>
<dbReference type="GO" id="GO:0007155">
    <property type="term" value="P:cell adhesion"/>
    <property type="evidence" value="ECO:0007669"/>
    <property type="project" value="InterPro"/>
</dbReference>
<keyword evidence="10" id="KW-0282">Flagellum</keyword>
<dbReference type="EMBL" id="SJPR01000001">
    <property type="protein sequence ID" value="TWT99358.1"/>
    <property type="molecule type" value="Genomic_DNA"/>
</dbReference>
<comment type="caution">
    <text evidence="10">The sequence shown here is derived from an EMBL/GenBank/DDBJ whole genome shotgun (WGS) entry which is preliminary data.</text>
</comment>
<evidence type="ECO:0000256" key="6">
    <source>
        <dbReference type="ARBA" id="ARBA00033074"/>
    </source>
</evidence>
<evidence type="ECO:0000256" key="4">
    <source>
        <dbReference type="ARBA" id="ARBA00023054"/>
    </source>
</evidence>
<dbReference type="PANTHER" id="PTHR30288">
    <property type="entry name" value="FLAGELLAR CAP/ASSEMBLY PROTEIN FLID"/>
    <property type="match status" value="1"/>
</dbReference>
<dbReference type="InterPro" id="IPR003481">
    <property type="entry name" value="FliD_N"/>
</dbReference>
<keyword evidence="11" id="KW-1185">Reference proteome</keyword>
<dbReference type="InterPro" id="IPR040026">
    <property type="entry name" value="FliD"/>
</dbReference>
<dbReference type="Pfam" id="PF07195">
    <property type="entry name" value="FliD_C"/>
    <property type="match status" value="1"/>
</dbReference>
<comment type="similarity">
    <text evidence="2">Belongs to the FliD family.</text>
</comment>
<dbReference type="OrthoDB" id="244268at2"/>
<accession>A0A5C6AJD6</accession>
<organism evidence="10 11">
    <name type="scientific">Botrimarina colliarenosi</name>
    <dbReference type="NCBI Taxonomy" id="2528001"/>
    <lineage>
        <taxon>Bacteria</taxon>
        <taxon>Pseudomonadati</taxon>
        <taxon>Planctomycetota</taxon>
        <taxon>Planctomycetia</taxon>
        <taxon>Pirellulales</taxon>
        <taxon>Lacipirellulaceae</taxon>
        <taxon>Botrimarina</taxon>
    </lineage>
</organism>
<dbReference type="InterPro" id="IPR010809">
    <property type="entry name" value="FliD_C"/>
</dbReference>
<evidence type="ECO:0000256" key="2">
    <source>
        <dbReference type="ARBA" id="ARBA00009764"/>
    </source>
</evidence>
<evidence type="ECO:0000259" key="9">
    <source>
        <dbReference type="Pfam" id="PF07195"/>
    </source>
</evidence>
<keyword evidence="5" id="KW-0975">Bacterial flagellum</keyword>
<evidence type="ECO:0000256" key="5">
    <source>
        <dbReference type="ARBA" id="ARBA00023143"/>
    </source>
</evidence>
<evidence type="ECO:0000313" key="11">
    <source>
        <dbReference type="Proteomes" id="UP000317421"/>
    </source>
</evidence>
<evidence type="ECO:0000256" key="7">
    <source>
        <dbReference type="ARBA" id="ARBA00033192"/>
    </source>
</evidence>
<evidence type="ECO:0000256" key="3">
    <source>
        <dbReference type="ARBA" id="ARBA00011255"/>
    </source>
</evidence>
<dbReference type="GO" id="GO:0009424">
    <property type="term" value="C:bacterial-type flagellum hook"/>
    <property type="evidence" value="ECO:0007669"/>
    <property type="project" value="InterPro"/>
</dbReference>
<keyword evidence="4" id="KW-0175">Coiled coil</keyword>
<feature type="domain" description="Flagellar hook-associated protein 2 C-terminal" evidence="9">
    <location>
        <begin position="796"/>
        <end position="1009"/>
    </location>
</feature>
<evidence type="ECO:0000256" key="1">
    <source>
        <dbReference type="ARBA" id="ARBA00004365"/>
    </source>
</evidence>
<reference evidence="10 11" key="1">
    <citation type="submission" date="2019-02" db="EMBL/GenBank/DDBJ databases">
        <title>Deep-cultivation of Planctomycetes and their phenomic and genomic characterization uncovers novel biology.</title>
        <authorList>
            <person name="Wiegand S."/>
            <person name="Jogler M."/>
            <person name="Boedeker C."/>
            <person name="Pinto D."/>
            <person name="Vollmers J."/>
            <person name="Rivas-Marin E."/>
            <person name="Kohn T."/>
            <person name="Peeters S.H."/>
            <person name="Heuer A."/>
            <person name="Rast P."/>
            <person name="Oberbeckmann S."/>
            <person name="Bunk B."/>
            <person name="Jeske O."/>
            <person name="Meyerdierks A."/>
            <person name="Storesund J.E."/>
            <person name="Kallscheuer N."/>
            <person name="Luecker S."/>
            <person name="Lage O.M."/>
            <person name="Pohl T."/>
            <person name="Merkel B.J."/>
            <person name="Hornburger P."/>
            <person name="Mueller R.-W."/>
            <person name="Bruemmer F."/>
            <person name="Labrenz M."/>
            <person name="Spormann A.M."/>
            <person name="Op Den Camp H."/>
            <person name="Overmann J."/>
            <person name="Amann R."/>
            <person name="Jetten M.S.M."/>
            <person name="Mascher T."/>
            <person name="Medema M.H."/>
            <person name="Devos D.P."/>
            <person name="Kaster A.-K."/>
            <person name="Ovreas L."/>
            <person name="Rohde M."/>
            <person name="Galperin M.Y."/>
            <person name="Jogler C."/>
        </authorList>
    </citation>
    <scope>NUCLEOTIDE SEQUENCE [LARGE SCALE GENOMIC DNA]</scope>
    <source>
        <strain evidence="10 11">Pla108</strain>
    </source>
</reference>
<dbReference type="Pfam" id="PF02465">
    <property type="entry name" value="FliD_N"/>
    <property type="match status" value="1"/>
</dbReference>
<keyword evidence="10" id="KW-0966">Cell projection</keyword>
<dbReference type="Proteomes" id="UP000317421">
    <property type="component" value="Unassembled WGS sequence"/>
</dbReference>
<evidence type="ECO:0000259" key="8">
    <source>
        <dbReference type="Pfam" id="PF02465"/>
    </source>
</evidence>
<gene>
    <name evidence="10" type="primary">fliD</name>
    <name evidence="10" type="ORF">Pla108_02950</name>
</gene>
<dbReference type="GO" id="GO:0071973">
    <property type="term" value="P:bacterial-type flagellum-dependent cell motility"/>
    <property type="evidence" value="ECO:0007669"/>
    <property type="project" value="TreeGrafter"/>
</dbReference>
<keyword evidence="10" id="KW-0969">Cilium</keyword>
<dbReference type="GO" id="GO:0009421">
    <property type="term" value="C:bacterial-type flagellum filament cap"/>
    <property type="evidence" value="ECO:0007669"/>
    <property type="project" value="InterPro"/>
</dbReference>
<protein>
    <recommendedName>
        <fullName evidence="7">Filament cap protein</fullName>
    </recommendedName>
    <alternativeName>
        <fullName evidence="6">Flagellar cap protein</fullName>
    </alternativeName>
</protein>